<proteinExistence type="predicted"/>
<organism evidence="2 3">
    <name type="scientific">Cylicocyclus nassatus</name>
    <name type="common">Nematode worm</name>
    <dbReference type="NCBI Taxonomy" id="53992"/>
    <lineage>
        <taxon>Eukaryota</taxon>
        <taxon>Metazoa</taxon>
        <taxon>Ecdysozoa</taxon>
        <taxon>Nematoda</taxon>
        <taxon>Chromadorea</taxon>
        <taxon>Rhabditida</taxon>
        <taxon>Rhabditina</taxon>
        <taxon>Rhabditomorpha</taxon>
        <taxon>Strongyloidea</taxon>
        <taxon>Strongylidae</taxon>
        <taxon>Cylicocyclus</taxon>
    </lineage>
</organism>
<dbReference type="GO" id="GO:0005524">
    <property type="term" value="F:ATP binding"/>
    <property type="evidence" value="ECO:0007669"/>
    <property type="project" value="InterPro"/>
</dbReference>
<dbReference type="InterPro" id="IPR008266">
    <property type="entry name" value="Tyr_kinase_AS"/>
</dbReference>
<dbReference type="Pfam" id="PF07714">
    <property type="entry name" value="PK_Tyr_Ser-Thr"/>
    <property type="match status" value="1"/>
</dbReference>
<accession>A0AA36GMF0</accession>
<dbReference type="Gene3D" id="1.10.510.10">
    <property type="entry name" value="Transferase(Phosphotransferase) domain 1"/>
    <property type="match status" value="1"/>
</dbReference>
<evidence type="ECO:0000259" key="1">
    <source>
        <dbReference type="PROSITE" id="PS50011"/>
    </source>
</evidence>
<comment type="caution">
    <text evidence="2">The sequence shown here is derived from an EMBL/GenBank/DDBJ whole genome shotgun (WGS) entry which is preliminary data.</text>
</comment>
<protein>
    <recommendedName>
        <fullName evidence="1">Protein kinase domain-containing protein</fullName>
    </recommendedName>
</protein>
<gene>
    <name evidence="2" type="ORF">CYNAS_LOCUS6743</name>
</gene>
<dbReference type="GO" id="GO:0004672">
    <property type="term" value="F:protein kinase activity"/>
    <property type="evidence" value="ECO:0007669"/>
    <property type="project" value="InterPro"/>
</dbReference>
<dbReference type="PROSITE" id="PS00109">
    <property type="entry name" value="PROTEIN_KINASE_TYR"/>
    <property type="match status" value="1"/>
</dbReference>
<evidence type="ECO:0000313" key="2">
    <source>
        <dbReference type="EMBL" id="CAJ0594760.1"/>
    </source>
</evidence>
<evidence type="ECO:0000313" key="3">
    <source>
        <dbReference type="Proteomes" id="UP001176961"/>
    </source>
</evidence>
<dbReference type="InterPro" id="IPR011009">
    <property type="entry name" value="Kinase-like_dom_sf"/>
</dbReference>
<feature type="domain" description="Protein kinase" evidence="1">
    <location>
        <begin position="1"/>
        <end position="99"/>
    </location>
</feature>
<dbReference type="EMBL" id="CATQJL010000112">
    <property type="protein sequence ID" value="CAJ0594760.1"/>
    <property type="molecule type" value="Genomic_DNA"/>
</dbReference>
<dbReference type="SUPFAM" id="SSF56112">
    <property type="entry name" value="Protein kinase-like (PK-like)"/>
    <property type="match status" value="1"/>
</dbReference>
<keyword evidence="3" id="KW-1185">Reference proteome</keyword>
<dbReference type="PROSITE" id="PS50011">
    <property type="entry name" value="PROTEIN_KINASE_DOM"/>
    <property type="match status" value="1"/>
</dbReference>
<name>A0AA36GMF0_CYLNA</name>
<dbReference type="InterPro" id="IPR001245">
    <property type="entry name" value="Ser-Thr/Tyr_kinase_cat_dom"/>
</dbReference>
<dbReference type="Proteomes" id="UP001176961">
    <property type="component" value="Unassembled WGS sequence"/>
</dbReference>
<dbReference type="AlphaFoldDB" id="A0AA36GMF0"/>
<dbReference type="InterPro" id="IPR000719">
    <property type="entry name" value="Prot_kinase_dom"/>
</dbReference>
<reference evidence="2" key="1">
    <citation type="submission" date="2023-07" db="EMBL/GenBank/DDBJ databases">
        <authorList>
            <consortium name="CYATHOMIX"/>
        </authorList>
    </citation>
    <scope>NUCLEOTIDE SEQUENCE</scope>
    <source>
        <strain evidence="2">N/A</strain>
    </source>
</reference>
<sequence>MNHFEEARRLDAFKSEVAAHKGVSYLRQKKIIHKDLRSKNIFIESKNKDVITNFGLFSMGRLRYPRRNNAIWTSSHWLAYMAPELIRLIDEDCSDLPFT</sequence>